<comment type="caution">
    <text evidence="3">The sequence shown here is derived from an EMBL/GenBank/DDBJ whole genome shotgun (WGS) entry which is preliminary data.</text>
</comment>
<gene>
    <name evidence="3" type="ORF">I543_0071</name>
</gene>
<dbReference type="InterPro" id="IPR001849">
    <property type="entry name" value="PH_domain"/>
</dbReference>
<dbReference type="PROSITE" id="PS50003">
    <property type="entry name" value="PH_DOMAIN"/>
    <property type="match status" value="1"/>
</dbReference>
<sequence>MQIAAESVQLTIQWLQAVQRTTRVAPTMPNSPTYNAAVAAQPTAKPSTAVTNSSMTISVDHPHSRQQRTSAQ</sequence>
<accession>A0A829Q3F6</accession>
<proteinExistence type="predicted"/>
<protein>
    <recommendedName>
        <fullName evidence="2">PH domain-containing protein</fullName>
    </recommendedName>
</protein>
<feature type="compositionally biased region" description="Polar residues" evidence="1">
    <location>
        <begin position="44"/>
        <end position="57"/>
    </location>
</feature>
<evidence type="ECO:0000256" key="1">
    <source>
        <dbReference type="SAM" id="MobiDB-lite"/>
    </source>
</evidence>
<dbReference type="Proteomes" id="UP000020103">
    <property type="component" value="Unassembled WGS sequence"/>
</dbReference>
<dbReference type="EMBL" id="JAOF01000001">
    <property type="protein sequence ID" value="EUA47183.1"/>
    <property type="molecule type" value="Genomic_DNA"/>
</dbReference>
<feature type="domain" description="PH" evidence="2">
    <location>
        <begin position="1"/>
        <end position="23"/>
    </location>
</feature>
<dbReference type="AlphaFoldDB" id="A0A829Q3F6"/>
<organism evidence="3 4">
    <name type="scientific">Mycobacteroides abscessus 21</name>
    <dbReference type="NCBI Taxonomy" id="1299324"/>
    <lineage>
        <taxon>Bacteria</taxon>
        <taxon>Bacillati</taxon>
        <taxon>Actinomycetota</taxon>
        <taxon>Actinomycetes</taxon>
        <taxon>Mycobacteriales</taxon>
        <taxon>Mycobacteriaceae</taxon>
        <taxon>Mycobacteroides</taxon>
        <taxon>Mycobacteroides abscessus</taxon>
    </lineage>
</organism>
<evidence type="ECO:0000313" key="3">
    <source>
        <dbReference type="EMBL" id="EUA47183.1"/>
    </source>
</evidence>
<reference evidence="3 4" key="1">
    <citation type="submission" date="2013-12" db="EMBL/GenBank/DDBJ databases">
        <authorList>
            <person name="Madinger N."/>
            <person name="Lenaerts A."/>
            <person name="Ordway D."/>
            <person name="DeGroote M.A."/>
            <person name="Parker T."/>
            <person name="Sizemore C."/>
            <person name="Tallon L.J."/>
            <person name="Sadzewicz L.K."/>
            <person name="Sengamalay N."/>
            <person name="Fraser C.M."/>
            <person name="Hine E."/>
            <person name="Shefchek K.A."/>
            <person name="Das S.P."/>
            <person name="Tettelin H."/>
        </authorList>
    </citation>
    <scope>NUCLEOTIDE SEQUENCE [LARGE SCALE GENOMIC DNA]</scope>
    <source>
        <strain evidence="3 4">21</strain>
    </source>
</reference>
<name>A0A829Q3F6_9MYCO</name>
<evidence type="ECO:0000259" key="2">
    <source>
        <dbReference type="PROSITE" id="PS50003"/>
    </source>
</evidence>
<feature type="region of interest" description="Disordered" evidence="1">
    <location>
        <begin position="39"/>
        <end position="72"/>
    </location>
</feature>
<evidence type="ECO:0000313" key="4">
    <source>
        <dbReference type="Proteomes" id="UP000020103"/>
    </source>
</evidence>